<dbReference type="Proteomes" id="UP000477311">
    <property type="component" value="Unassembled WGS sequence"/>
</dbReference>
<reference evidence="2 3" key="1">
    <citation type="submission" date="2020-02" db="EMBL/GenBank/DDBJ databases">
        <title>Draft genome sequence of Limisphaera ngatamarikiensis NGM72.4T, a thermophilic Verrucomicrobia grouped in subdivision 3.</title>
        <authorList>
            <person name="Carere C.R."/>
            <person name="Steen J."/>
            <person name="Hugenholtz P."/>
            <person name="Stott M.B."/>
        </authorList>
    </citation>
    <scope>NUCLEOTIDE SEQUENCE [LARGE SCALE GENOMIC DNA]</scope>
    <source>
        <strain evidence="2 3">NGM72.4</strain>
    </source>
</reference>
<dbReference type="InterPro" id="IPR054384">
    <property type="entry name" value="SecDF_P1_head"/>
</dbReference>
<dbReference type="Gene3D" id="3.30.1360.200">
    <property type="match status" value="1"/>
</dbReference>
<dbReference type="PROSITE" id="PS51257">
    <property type="entry name" value="PROKAR_LIPOPROTEIN"/>
    <property type="match status" value="1"/>
</dbReference>
<organism evidence="2 3">
    <name type="scientific">Limisphaera ngatamarikiensis</name>
    <dbReference type="NCBI Taxonomy" id="1324935"/>
    <lineage>
        <taxon>Bacteria</taxon>
        <taxon>Pseudomonadati</taxon>
        <taxon>Verrucomicrobiota</taxon>
        <taxon>Verrucomicrobiia</taxon>
        <taxon>Limisphaerales</taxon>
        <taxon>Limisphaeraceae</taxon>
        <taxon>Limisphaera</taxon>
    </lineage>
</organism>
<name>A0A6M1RKU7_9BACT</name>
<evidence type="ECO:0000313" key="3">
    <source>
        <dbReference type="Proteomes" id="UP000477311"/>
    </source>
</evidence>
<dbReference type="Pfam" id="PF22599">
    <property type="entry name" value="SecDF_P1_head"/>
    <property type="match status" value="1"/>
</dbReference>
<feature type="domain" description="SecDF P1 head subdomain" evidence="1">
    <location>
        <begin position="59"/>
        <end position="161"/>
    </location>
</feature>
<proteinExistence type="predicted"/>
<keyword evidence="3" id="KW-1185">Reference proteome</keyword>
<dbReference type="RefSeq" id="WP_165105450.1">
    <property type="nucleotide sequence ID" value="NZ_JAAKYA010000011.1"/>
</dbReference>
<comment type="caution">
    <text evidence="2">The sequence shown here is derived from an EMBL/GenBank/DDBJ whole genome shotgun (WGS) entry which is preliminary data.</text>
</comment>
<sequence length="176" mass="19991">MKWLAKQFNLYLALAVLLAGLVGCQTAASRSRKEISTFRVHLEVRPDPTGQTETITMFRDNPVEMTVEKSPFLTEVHVLSARLVERFGVPTIQIQLNRSGTWLLEQYTTANRGRHMAIFSQFGETPDKARWLAAPLIRQTITDGFLAFTPDASREEAERIVSGLNNLVKQRKQKDF</sequence>
<accession>A0A6M1RKU7</accession>
<evidence type="ECO:0000313" key="2">
    <source>
        <dbReference type="EMBL" id="NGO38127.1"/>
    </source>
</evidence>
<protein>
    <recommendedName>
        <fullName evidence="1">SecDF P1 head subdomain domain-containing protein</fullName>
    </recommendedName>
</protein>
<dbReference type="EMBL" id="JAAKYA010000011">
    <property type="protein sequence ID" value="NGO38127.1"/>
    <property type="molecule type" value="Genomic_DNA"/>
</dbReference>
<dbReference type="AlphaFoldDB" id="A0A6M1RKU7"/>
<evidence type="ECO:0000259" key="1">
    <source>
        <dbReference type="Pfam" id="PF22599"/>
    </source>
</evidence>
<gene>
    <name evidence="2" type="ORF">G4L39_01780</name>
</gene>